<organism evidence="1 2">
    <name type="scientific">Corynascus novoguineensis</name>
    <dbReference type="NCBI Taxonomy" id="1126955"/>
    <lineage>
        <taxon>Eukaryota</taxon>
        <taxon>Fungi</taxon>
        <taxon>Dikarya</taxon>
        <taxon>Ascomycota</taxon>
        <taxon>Pezizomycotina</taxon>
        <taxon>Sordariomycetes</taxon>
        <taxon>Sordariomycetidae</taxon>
        <taxon>Sordariales</taxon>
        <taxon>Chaetomiaceae</taxon>
        <taxon>Corynascus</taxon>
    </lineage>
</organism>
<proteinExistence type="predicted"/>
<evidence type="ECO:0000313" key="1">
    <source>
        <dbReference type="EMBL" id="KAK4246558.1"/>
    </source>
</evidence>
<dbReference type="EMBL" id="MU857672">
    <property type="protein sequence ID" value="KAK4246558.1"/>
    <property type="molecule type" value="Genomic_DNA"/>
</dbReference>
<keyword evidence="2" id="KW-1185">Reference proteome</keyword>
<sequence length="365" mass="41079">MRRMRNDLLTGRVALNQAEQLVIFASRSAFAFEATDERDKIYALLGLLSPRTLPPQLQPDYALTAEKIFLDYAVYLLGETKYLDILACSSGSRPGLPSWVPDWKVGSPCEYIHVGKVSHIRFLEENKKLEVECMVLSHVTKVLAPVEIPVDFEGSIHLEWESEDSAVMLSQSAEKIRGLARAIVMVHDVVLAIETKWFGCRALDANLTPAELDAWIDALQIGFREMAAIDTPQHHRHTARQLYVTLMNLTDSIIENGIDFITAMSEYCATLKFALRASMFQDSSGAYGRVRVHNVLPIPGDAICYLKGSSLRFVIRPEQDGWRLVGADWGRLPFGVAENQNVGTVEQFEAFWTSNRHKTQRIVLQ</sequence>
<dbReference type="PANTHER" id="PTHR24148">
    <property type="entry name" value="ANKYRIN REPEAT DOMAIN-CONTAINING PROTEIN 39 HOMOLOG-RELATED"/>
    <property type="match status" value="1"/>
</dbReference>
<reference evidence="1" key="1">
    <citation type="journal article" date="2023" name="Mol. Phylogenet. Evol.">
        <title>Genome-scale phylogeny and comparative genomics of the fungal order Sordariales.</title>
        <authorList>
            <person name="Hensen N."/>
            <person name="Bonometti L."/>
            <person name="Westerberg I."/>
            <person name="Brannstrom I.O."/>
            <person name="Guillou S."/>
            <person name="Cros-Aarteil S."/>
            <person name="Calhoun S."/>
            <person name="Haridas S."/>
            <person name="Kuo A."/>
            <person name="Mondo S."/>
            <person name="Pangilinan J."/>
            <person name="Riley R."/>
            <person name="LaButti K."/>
            <person name="Andreopoulos B."/>
            <person name="Lipzen A."/>
            <person name="Chen C."/>
            <person name="Yan M."/>
            <person name="Daum C."/>
            <person name="Ng V."/>
            <person name="Clum A."/>
            <person name="Steindorff A."/>
            <person name="Ohm R.A."/>
            <person name="Martin F."/>
            <person name="Silar P."/>
            <person name="Natvig D.O."/>
            <person name="Lalanne C."/>
            <person name="Gautier V."/>
            <person name="Ament-Velasquez S.L."/>
            <person name="Kruys A."/>
            <person name="Hutchinson M.I."/>
            <person name="Powell A.J."/>
            <person name="Barry K."/>
            <person name="Miller A.N."/>
            <person name="Grigoriev I.V."/>
            <person name="Debuchy R."/>
            <person name="Gladieux P."/>
            <person name="Hiltunen Thoren M."/>
            <person name="Johannesson H."/>
        </authorList>
    </citation>
    <scope>NUCLEOTIDE SEQUENCE</scope>
    <source>
        <strain evidence="1">CBS 359.72</strain>
    </source>
</reference>
<comment type="caution">
    <text evidence="1">The sequence shown here is derived from an EMBL/GenBank/DDBJ whole genome shotgun (WGS) entry which is preliminary data.</text>
</comment>
<protein>
    <submittedName>
        <fullName evidence="1">Uncharacterized protein</fullName>
    </submittedName>
</protein>
<name>A0AAN7HMG6_9PEZI</name>
<gene>
    <name evidence="1" type="ORF">C7999DRAFT_33079</name>
</gene>
<accession>A0AAN7HMG6</accession>
<dbReference type="Proteomes" id="UP001303647">
    <property type="component" value="Unassembled WGS sequence"/>
</dbReference>
<evidence type="ECO:0000313" key="2">
    <source>
        <dbReference type="Proteomes" id="UP001303647"/>
    </source>
</evidence>
<dbReference type="AlphaFoldDB" id="A0AAN7HMG6"/>
<dbReference type="PANTHER" id="PTHR24148:SF73">
    <property type="entry name" value="HET DOMAIN PROTEIN (AFU_ORTHOLOGUE AFUA_8G01020)"/>
    <property type="match status" value="1"/>
</dbReference>
<reference evidence="1" key="2">
    <citation type="submission" date="2023-05" db="EMBL/GenBank/DDBJ databases">
        <authorList>
            <consortium name="Lawrence Berkeley National Laboratory"/>
            <person name="Steindorff A."/>
            <person name="Hensen N."/>
            <person name="Bonometti L."/>
            <person name="Westerberg I."/>
            <person name="Brannstrom I.O."/>
            <person name="Guillou S."/>
            <person name="Cros-Aarteil S."/>
            <person name="Calhoun S."/>
            <person name="Haridas S."/>
            <person name="Kuo A."/>
            <person name="Mondo S."/>
            <person name="Pangilinan J."/>
            <person name="Riley R."/>
            <person name="Labutti K."/>
            <person name="Andreopoulos B."/>
            <person name="Lipzen A."/>
            <person name="Chen C."/>
            <person name="Yanf M."/>
            <person name="Daum C."/>
            <person name="Ng V."/>
            <person name="Clum A."/>
            <person name="Ohm R."/>
            <person name="Martin F."/>
            <person name="Silar P."/>
            <person name="Natvig D."/>
            <person name="Lalanne C."/>
            <person name="Gautier V."/>
            <person name="Ament-Velasquez S.L."/>
            <person name="Kruys A."/>
            <person name="Hutchinson M.I."/>
            <person name="Powell A.J."/>
            <person name="Barry K."/>
            <person name="Miller A.N."/>
            <person name="Grigoriev I.V."/>
            <person name="Debuchy R."/>
            <person name="Gladieux P."/>
            <person name="Thoren M.H."/>
            <person name="Johannesson H."/>
        </authorList>
    </citation>
    <scope>NUCLEOTIDE SEQUENCE</scope>
    <source>
        <strain evidence="1">CBS 359.72</strain>
    </source>
</reference>
<dbReference type="InterPro" id="IPR052895">
    <property type="entry name" value="HetReg/Transcr_Mod"/>
</dbReference>